<dbReference type="AlphaFoldDB" id="A0A1K1LY00"/>
<sequence>MIFLKKFLSAAVFAAAIGLTICSCSKKSSTTYYVPKSKVETTSQPFTEREVRAAEGTYVFDKAGILSPEAVKACNDYAGWLYSEKLINAAVLTVNDLGDKSPYDYAADAFADIYEAKGSGLIILINNATNEDIVFKTGNCFTNISDKEQENAVYWATKEFMSGDYRKGIMRLLQLGELCPAHVADNVQLFEYEQSKTLEKALASCKEDITLLASKNNSSTPNEEILKTYYKRKYIDRDGIMLMIDTKSKKILAYSDKKLPKALDTALKEANELTAKEDYYGAVNKIVEAMDGKAASDKKE</sequence>
<reference evidence="2 3" key="1">
    <citation type="submission" date="2016-11" db="EMBL/GenBank/DDBJ databases">
        <authorList>
            <person name="Jaros S."/>
            <person name="Januszkiewicz K."/>
            <person name="Wedrychowicz H."/>
        </authorList>
    </citation>
    <scope>NUCLEOTIDE SEQUENCE [LARGE SCALE GENOMIC DNA]</scope>
    <source>
        <strain evidence="2 3">YL228</strain>
    </source>
</reference>
<evidence type="ECO:0000313" key="3">
    <source>
        <dbReference type="Proteomes" id="UP000183461"/>
    </source>
</evidence>
<name>A0A1K1LY00_RUMFL</name>
<protein>
    <recommendedName>
        <fullName evidence="1">TPM domain-containing protein</fullName>
    </recommendedName>
</protein>
<feature type="domain" description="TPM" evidence="1">
    <location>
        <begin position="59"/>
        <end position="171"/>
    </location>
</feature>
<dbReference type="Pfam" id="PF04536">
    <property type="entry name" value="TPM_phosphatase"/>
    <property type="match status" value="1"/>
</dbReference>
<accession>A0A1K1LY00</accession>
<evidence type="ECO:0000259" key="1">
    <source>
        <dbReference type="Pfam" id="PF04536"/>
    </source>
</evidence>
<dbReference type="Gene3D" id="3.10.310.50">
    <property type="match status" value="1"/>
</dbReference>
<dbReference type="Proteomes" id="UP000183461">
    <property type="component" value="Unassembled WGS sequence"/>
</dbReference>
<organism evidence="2 3">
    <name type="scientific">Ruminococcus flavefaciens</name>
    <dbReference type="NCBI Taxonomy" id="1265"/>
    <lineage>
        <taxon>Bacteria</taxon>
        <taxon>Bacillati</taxon>
        <taxon>Bacillota</taxon>
        <taxon>Clostridia</taxon>
        <taxon>Eubacteriales</taxon>
        <taxon>Oscillospiraceae</taxon>
        <taxon>Ruminococcus</taxon>
    </lineage>
</organism>
<gene>
    <name evidence="2" type="ORF">SAMN02910280_0863</name>
</gene>
<evidence type="ECO:0000313" key="2">
    <source>
        <dbReference type="EMBL" id="SFW15756.1"/>
    </source>
</evidence>
<dbReference type="PROSITE" id="PS51257">
    <property type="entry name" value="PROKAR_LIPOPROTEIN"/>
    <property type="match status" value="1"/>
</dbReference>
<dbReference type="InterPro" id="IPR007621">
    <property type="entry name" value="TPM_dom"/>
</dbReference>
<dbReference type="EMBL" id="FPIP01000001">
    <property type="protein sequence ID" value="SFW15756.1"/>
    <property type="molecule type" value="Genomic_DNA"/>
</dbReference>
<proteinExistence type="predicted"/>